<accession>A0A409WES0</accession>
<dbReference type="EMBL" id="NHYD01003445">
    <property type="protein sequence ID" value="PPQ77012.1"/>
    <property type="molecule type" value="Genomic_DNA"/>
</dbReference>
<proteinExistence type="predicted"/>
<dbReference type="InParanoid" id="A0A409WES0"/>
<keyword evidence="2" id="KW-1185">Reference proteome</keyword>
<evidence type="ECO:0000313" key="2">
    <source>
        <dbReference type="Proteomes" id="UP000283269"/>
    </source>
</evidence>
<gene>
    <name evidence="1" type="ORF">CVT25_014830</name>
</gene>
<name>A0A409WES0_PSICY</name>
<reference evidence="1 2" key="1">
    <citation type="journal article" date="2018" name="Evol. Lett.">
        <title>Horizontal gene cluster transfer increased hallucinogenic mushroom diversity.</title>
        <authorList>
            <person name="Reynolds H.T."/>
            <person name="Vijayakumar V."/>
            <person name="Gluck-Thaler E."/>
            <person name="Korotkin H.B."/>
            <person name="Matheny P.B."/>
            <person name="Slot J.C."/>
        </authorList>
    </citation>
    <scope>NUCLEOTIDE SEQUENCE [LARGE SCALE GENOMIC DNA]</scope>
    <source>
        <strain evidence="1 2">2631</strain>
    </source>
</reference>
<comment type="caution">
    <text evidence="1">The sequence shown here is derived from an EMBL/GenBank/DDBJ whole genome shotgun (WGS) entry which is preliminary data.</text>
</comment>
<evidence type="ECO:0000313" key="1">
    <source>
        <dbReference type="EMBL" id="PPQ77012.1"/>
    </source>
</evidence>
<dbReference type="AlphaFoldDB" id="A0A409WES0"/>
<organism evidence="1 2">
    <name type="scientific">Psilocybe cyanescens</name>
    <dbReference type="NCBI Taxonomy" id="93625"/>
    <lineage>
        <taxon>Eukaryota</taxon>
        <taxon>Fungi</taxon>
        <taxon>Dikarya</taxon>
        <taxon>Basidiomycota</taxon>
        <taxon>Agaricomycotina</taxon>
        <taxon>Agaricomycetes</taxon>
        <taxon>Agaricomycetidae</taxon>
        <taxon>Agaricales</taxon>
        <taxon>Agaricineae</taxon>
        <taxon>Strophariaceae</taxon>
        <taxon>Psilocybe</taxon>
    </lineage>
</organism>
<sequence length="63" mass="6811">MNAYGLLDDDINSLKISITETLTMSVTDKTTTMDNAPEAIGSTSDRIRAIRATQDRATDLSSC</sequence>
<dbReference type="Proteomes" id="UP000283269">
    <property type="component" value="Unassembled WGS sequence"/>
</dbReference>
<protein>
    <submittedName>
        <fullName evidence="1">Uncharacterized protein</fullName>
    </submittedName>
</protein>